<comment type="caution">
    <text evidence="3">The sequence shown here is derived from an EMBL/GenBank/DDBJ whole genome shotgun (WGS) entry which is preliminary data.</text>
</comment>
<dbReference type="PANTHER" id="PTHR46663:SF2">
    <property type="entry name" value="GGDEF DOMAIN-CONTAINING PROTEIN"/>
    <property type="match status" value="1"/>
</dbReference>
<dbReference type="Pfam" id="PF00497">
    <property type="entry name" value="SBP_bac_3"/>
    <property type="match status" value="3"/>
</dbReference>
<dbReference type="Proteomes" id="UP001157186">
    <property type="component" value="Unassembled WGS sequence"/>
</dbReference>
<dbReference type="SUPFAM" id="SSF55073">
    <property type="entry name" value="Nucleotide cyclase"/>
    <property type="match status" value="1"/>
</dbReference>
<dbReference type="Pfam" id="PF00990">
    <property type="entry name" value="GGDEF"/>
    <property type="match status" value="1"/>
</dbReference>
<feature type="domain" description="GGDEF" evidence="2">
    <location>
        <begin position="813"/>
        <end position="944"/>
    </location>
</feature>
<dbReference type="InterPro" id="IPR000160">
    <property type="entry name" value="GGDEF_dom"/>
</dbReference>
<keyword evidence="1" id="KW-0812">Transmembrane</keyword>
<dbReference type="SMART" id="SM00267">
    <property type="entry name" value="GGDEF"/>
    <property type="match status" value="1"/>
</dbReference>
<feature type="transmembrane region" description="Helical" evidence="1">
    <location>
        <begin position="743"/>
        <end position="762"/>
    </location>
</feature>
<sequence>MLLTRLQSILVSNLVLIGLLISSELFAQTTIDSSRPLSVAVNQTSYPYHFQDSQGLAAGIMVDLWKLWAKKQQVELEFVISPWQQTIDKVKSGTIDIHAGMEQTPKRNEFFSFSAPFFELNNYIRVQRDLVNLTSVEQLLPFTIGVVAGSSHVEQLALLHPKLKLRQYKSRFALYSAALAGEVAAFSNLDKLSENYPRYNDLQLQFPAYKRVLFAQGKYVAAVEKGNQALIEFIEQGFNRISPQEKVAIEKKWLGVAKKNDVLTLVFTPELPPYMAISPSGKPQGLFIDIWRFWAELMGVEIEFVPQSMTDAIEVITQGGADIHIAYPENDLANANLSAAQQIYAVASNVYLPNHMTKLNRLSQLAGQKLGVLKAAPYLQGLKKNYPQIQLMTYRHYQDMIRAAEVGAIDAMLGSVENMQMELSLANLSEQYYSFERSPFISPIYALTQKDNSRLAEIVRDGFNLMPVEKLIEIEKRWLSQPGDGYYQMNANQVTLTNKEYDFIAQHPVINMGINRDWRPVEFVDQNGVVQGINIDVNRLIEQRTGVNFTYTLFDSWNEMLSALQAKKVDVLGSATPTEERKKSLLFSDTYWDMPWVVIHQRQEGKLSSIKDFYGKELAIIRGYHLINKIRQHHPNVNLRLVDNDEEGLLAVKRGVVQGLIENIATASELIGRESLVTLDMSVVDEFNVDQNSFAIRNDWPELKSILDKALLSITSNEQQQIYEKWFAINLATGLDKDTVLKLSAQIGIIILVIIIVIVIWNRRLYQEIKARKSLEAKMKHMATHDELTGLANRVLLKDRMMAAISFHKRQSLMLSVLFIDLDGFKNINDTYGHDVGDELLVEVAKRLKGCVRQSDTIVRFGGDEFVLLLTGLHRREEAGFIADKVLKLVQQPFELSKVEARIGCSIGIAIYPEDGTSESDLLKEADSLMYKVKMSGKNHYVFN</sequence>
<dbReference type="InterPro" id="IPR043128">
    <property type="entry name" value="Rev_trsase/Diguanyl_cyclase"/>
</dbReference>
<keyword evidence="1" id="KW-1133">Transmembrane helix</keyword>
<keyword evidence="3" id="KW-0418">Kinase</keyword>
<gene>
    <name evidence="3" type="ORF">tinsulaeT_05870</name>
</gene>
<dbReference type="InterPro" id="IPR001638">
    <property type="entry name" value="Solute-binding_3/MltF_N"/>
</dbReference>
<protein>
    <submittedName>
        <fullName evidence="3">Deoxyguanosine kinase</fullName>
    </submittedName>
</protein>
<evidence type="ECO:0000313" key="3">
    <source>
        <dbReference type="EMBL" id="GLX77247.1"/>
    </source>
</evidence>
<dbReference type="InterPro" id="IPR052163">
    <property type="entry name" value="DGC-Regulatory_Protein"/>
</dbReference>
<dbReference type="GO" id="GO:0016301">
    <property type="term" value="F:kinase activity"/>
    <property type="evidence" value="ECO:0007669"/>
    <property type="project" value="UniProtKB-KW"/>
</dbReference>
<keyword evidence="3" id="KW-0808">Transferase</keyword>
<dbReference type="RefSeq" id="WP_284243092.1">
    <property type="nucleotide sequence ID" value="NZ_BSST01000001.1"/>
</dbReference>
<dbReference type="CDD" id="cd13706">
    <property type="entry name" value="PBP2_HisK_like_1"/>
    <property type="match status" value="1"/>
</dbReference>
<keyword evidence="4" id="KW-1185">Reference proteome</keyword>
<evidence type="ECO:0000313" key="4">
    <source>
        <dbReference type="Proteomes" id="UP001157186"/>
    </source>
</evidence>
<dbReference type="PANTHER" id="PTHR46663">
    <property type="entry name" value="DIGUANYLATE CYCLASE DGCT-RELATED"/>
    <property type="match status" value="1"/>
</dbReference>
<organism evidence="3 4">
    <name type="scientific">Thalassotalea insulae</name>
    <dbReference type="NCBI Taxonomy" id="2056778"/>
    <lineage>
        <taxon>Bacteria</taxon>
        <taxon>Pseudomonadati</taxon>
        <taxon>Pseudomonadota</taxon>
        <taxon>Gammaproteobacteria</taxon>
        <taxon>Alteromonadales</taxon>
        <taxon>Colwelliaceae</taxon>
        <taxon>Thalassotalea</taxon>
    </lineage>
</organism>
<dbReference type="SUPFAM" id="SSF53850">
    <property type="entry name" value="Periplasmic binding protein-like II"/>
    <property type="match status" value="3"/>
</dbReference>
<dbReference type="NCBIfam" id="TIGR00254">
    <property type="entry name" value="GGDEF"/>
    <property type="match status" value="1"/>
</dbReference>
<proteinExistence type="predicted"/>
<dbReference type="InterPro" id="IPR029787">
    <property type="entry name" value="Nucleotide_cyclase"/>
</dbReference>
<dbReference type="Gene3D" id="3.30.70.270">
    <property type="match status" value="1"/>
</dbReference>
<evidence type="ECO:0000259" key="2">
    <source>
        <dbReference type="PROSITE" id="PS50887"/>
    </source>
</evidence>
<evidence type="ECO:0000256" key="1">
    <source>
        <dbReference type="SAM" id="Phobius"/>
    </source>
</evidence>
<dbReference type="CDD" id="cd01007">
    <property type="entry name" value="PBP2_BvgS_HisK_like"/>
    <property type="match status" value="1"/>
</dbReference>
<name>A0ABQ6GMU5_9GAMM</name>
<dbReference type="CDD" id="cd01949">
    <property type="entry name" value="GGDEF"/>
    <property type="match status" value="1"/>
</dbReference>
<dbReference type="Gene3D" id="3.40.190.10">
    <property type="entry name" value="Periplasmic binding protein-like II"/>
    <property type="match status" value="6"/>
</dbReference>
<dbReference type="SMART" id="SM00062">
    <property type="entry name" value="PBPb"/>
    <property type="match status" value="3"/>
</dbReference>
<keyword evidence="1" id="KW-0472">Membrane</keyword>
<dbReference type="EMBL" id="BSST01000001">
    <property type="protein sequence ID" value="GLX77247.1"/>
    <property type="molecule type" value="Genomic_DNA"/>
</dbReference>
<accession>A0ABQ6GMU5</accession>
<reference evidence="3 4" key="1">
    <citation type="submission" date="2023-03" db="EMBL/GenBank/DDBJ databases">
        <title>Draft genome sequence of Thalassotalea insulae KCTC 62186T.</title>
        <authorList>
            <person name="Sawabe T."/>
        </authorList>
    </citation>
    <scope>NUCLEOTIDE SEQUENCE [LARGE SCALE GENOMIC DNA]</scope>
    <source>
        <strain evidence="3 4">KCTC 62186</strain>
    </source>
</reference>
<dbReference type="PROSITE" id="PS50887">
    <property type="entry name" value="GGDEF"/>
    <property type="match status" value="1"/>
</dbReference>